<evidence type="ECO:0000313" key="1">
    <source>
        <dbReference type="EMBL" id="KAK3612633.1"/>
    </source>
</evidence>
<dbReference type="EMBL" id="JAEAOA010002353">
    <property type="protein sequence ID" value="KAK3612633.1"/>
    <property type="molecule type" value="Genomic_DNA"/>
</dbReference>
<name>A0AAE0TNE6_9BIVA</name>
<sequence length="74" mass="8557">MALEHRARTLLNEYDVSTEVRPTNPMNRLTFSQIWGQQNDLSEDEFDVDGDAQVFSTFREDSSLKFAEIDGSER</sequence>
<gene>
    <name evidence="1" type="ORF">CHS0354_042147</name>
</gene>
<keyword evidence="2" id="KW-1185">Reference proteome</keyword>
<protein>
    <submittedName>
        <fullName evidence="1">Uncharacterized protein</fullName>
    </submittedName>
</protein>
<organism evidence="1 2">
    <name type="scientific">Potamilus streckersoni</name>
    <dbReference type="NCBI Taxonomy" id="2493646"/>
    <lineage>
        <taxon>Eukaryota</taxon>
        <taxon>Metazoa</taxon>
        <taxon>Spiralia</taxon>
        <taxon>Lophotrochozoa</taxon>
        <taxon>Mollusca</taxon>
        <taxon>Bivalvia</taxon>
        <taxon>Autobranchia</taxon>
        <taxon>Heteroconchia</taxon>
        <taxon>Palaeoheterodonta</taxon>
        <taxon>Unionida</taxon>
        <taxon>Unionoidea</taxon>
        <taxon>Unionidae</taxon>
        <taxon>Ambleminae</taxon>
        <taxon>Lampsilini</taxon>
        <taxon>Potamilus</taxon>
    </lineage>
</organism>
<reference evidence="1" key="2">
    <citation type="journal article" date="2021" name="Genome Biol. Evol.">
        <title>Developing a high-quality reference genome for a parasitic bivalve with doubly uniparental inheritance (Bivalvia: Unionida).</title>
        <authorList>
            <person name="Smith C.H."/>
        </authorList>
    </citation>
    <scope>NUCLEOTIDE SEQUENCE</scope>
    <source>
        <strain evidence="1">CHS0354</strain>
        <tissue evidence="1">Mantle</tissue>
    </source>
</reference>
<evidence type="ECO:0000313" key="2">
    <source>
        <dbReference type="Proteomes" id="UP001195483"/>
    </source>
</evidence>
<accession>A0AAE0TNE6</accession>
<proteinExistence type="predicted"/>
<dbReference type="Proteomes" id="UP001195483">
    <property type="component" value="Unassembled WGS sequence"/>
</dbReference>
<reference evidence="1" key="1">
    <citation type="journal article" date="2021" name="Genome Biol. Evol.">
        <title>A High-Quality Reference Genome for a Parasitic Bivalve with Doubly Uniparental Inheritance (Bivalvia: Unionida).</title>
        <authorList>
            <person name="Smith C.H."/>
        </authorList>
    </citation>
    <scope>NUCLEOTIDE SEQUENCE</scope>
    <source>
        <strain evidence="1">CHS0354</strain>
    </source>
</reference>
<dbReference type="AlphaFoldDB" id="A0AAE0TNE6"/>
<reference evidence="1" key="3">
    <citation type="submission" date="2023-05" db="EMBL/GenBank/DDBJ databases">
        <authorList>
            <person name="Smith C.H."/>
        </authorList>
    </citation>
    <scope>NUCLEOTIDE SEQUENCE</scope>
    <source>
        <strain evidence="1">CHS0354</strain>
        <tissue evidence="1">Mantle</tissue>
    </source>
</reference>
<comment type="caution">
    <text evidence="1">The sequence shown here is derived from an EMBL/GenBank/DDBJ whole genome shotgun (WGS) entry which is preliminary data.</text>
</comment>